<reference evidence="1" key="1">
    <citation type="submission" date="2021-06" db="EMBL/GenBank/DDBJ databases">
        <authorList>
            <person name="Kallberg Y."/>
            <person name="Tangrot J."/>
            <person name="Rosling A."/>
        </authorList>
    </citation>
    <scope>NUCLEOTIDE SEQUENCE</scope>
    <source>
        <strain evidence="1">UK204</strain>
    </source>
</reference>
<protein>
    <submittedName>
        <fullName evidence="1">16921_t:CDS:1</fullName>
    </submittedName>
</protein>
<dbReference type="OrthoDB" id="2441435at2759"/>
<name>A0A9N9GTN8_9GLOM</name>
<evidence type="ECO:0000313" key="2">
    <source>
        <dbReference type="Proteomes" id="UP000789570"/>
    </source>
</evidence>
<accession>A0A9N9GTN8</accession>
<gene>
    <name evidence="1" type="ORF">FCALED_LOCUS9779</name>
</gene>
<proteinExistence type="predicted"/>
<comment type="caution">
    <text evidence="1">The sequence shown here is derived from an EMBL/GenBank/DDBJ whole genome shotgun (WGS) entry which is preliminary data.</text>
</comment>
<dbReference type="AlphaFoldDB" id="A0A9N9GTN8"/>
<sequence length="206" mass="23774">YNPPGFVPSGGQFLETSESFIFSFENDKDTTSMKISRVVRTNYAMWEQNGNGFNFGSTFYMLNQSIYLNYNDRYDGNIVANSSFNSNFVPSLIEVFKVISNFQNIRTQANMLVAQHQDDFVDMFLTNDEWVNINELITYQHLEYEITNSTTQYMFADSIHHKFSDYYLIISNITKIATILDPRVKCSIFAIGDGTNNVISQIRNNI</sequence>
<dbReference type="EMBL" id="CAJVPQ010003347">
    <property type="protein sequence ID" value="CAG8625510.1"/>
    <property type="molecule type" value="Genomic_DNA"/>
</dbReference>
<feature type="non-terminal residue" evidence="1">
    <location>
        <position position="1"/>
    </location>
</feature>
<evidence type="ECO:0000313" key="1">
    <source>
        <dbReference type="EMBL" id="CAG8625510.1"/>
    </source>
</evidence>
<dbReference type="Proteomes" id="UP000789570">
    <property type="component" value="Unassembled WGS sequence"/>
</dbReference>
<keyword evidence="2" id="KW-1185">Reference proteome</keyword>
<organism evidence="1 2">
    <name type="scientific">Funneliformis caledonium</name>
    <dbReference type="NCBI Taxonomy" id="1117310"/>
    <lineage>
        <taxon>Eukaryota</taxon>
        <taxon>Fungi</taxon>
        <taxon>Fungi incertae sedis</taxon>
        <taxon>Mucoromycota</taxon>
        <taxon>Glomeromycotina</taxon>
        <taxon>Glomeromycetes</taxon>
        <taxon>Glomerales</taxon>
        <taxon>Glomeraceae</taxon>
        <taxon>Funneliformis</taxon>
    </lineage>
</organism>